<dbReference type="EMBL" id="KI394358">
    <property type="protein sequence ID" value="ERN03080.1"/>
    <property type="molecule type" value="Genomic_DNA"/>
</dbReference>
<evidence type="ECO:0000313" key="2">
    <source>
        <dbReference type="Proteomes" id="UP000017836"/>
    </source>
</evidence>
<evidence type="ECO:0000313" key="1">
    <source>
        <dbReference type="EMBL" id="ERN03080.1"/>
    </source>
</evidence>
<protein>
    <submittedName>
        <fullName evidence="1">Uncharacterized protein</fullName>
    </submittedName>
</protein>
<dbReference type="Gramene" id="ERN03080">
    <property type="protein sequence ID" value="ERN03080"/>
    <property type="gene ID" value="AMTR_s00003p00011730"/>
</dbReference>
<dbReference type="HOGENOM" id="CLU_2281174_0_0_1"/>
<reference evidence="2" key="1">
    <citation type="journal article" date="2013" name="Science">
        <title>The Amborella genome and the evolution of flowering plants.</title>
        <authorList>
            <consortium name="Amborella Genome Project"/>
        </authorList>
    </citation>
    <scope>NUCLEOTIDE SEQUENCE [LARGE SCALE GENOMIC DNA]</scope>
</reference>
<organism evidence="1 2">
    <name type="scientific">Amborella trichopoda</name>
    <dbReference type="NCBI Taxonomy" id="13333"/>
    <lineage>
        <taxon>Eukaryota</taxon>
        <taxon>Viridiplantae</taxon>
        <taxon>Streptophyta</taxon>
        <taxon>Embryophyta</taxon>
        <taxon>Tracheophyta</taxon>
        <taxon>Spermatophyta</taxon>
        <taxon>Magnoliopsida</taxon>
        <taxon>Amborellales</taxon>
        <taxon>Amborellaceae</taxon>
        <taxon>Amborella</taxon>
    </lineage>
</organism>
<gene>
    <name evidence="1" type="ORF">AMTR_s00003p00011730</name>
</gene>
<proteinExistence type="predicted"/>
<dbReference type="Proteomes" id="UP000017836">
    <property type="component" value="Unassembled WGS sequence"/>
</dbReference>
<accession>W1P7W5</accession>
<dbReference type="AlphaFoldDB" id="W1P7W5"/>
<name>W1P7W5_AMBTC</name>
<sequence>MDSNGDGNIVYDLKRHFVKLPSKFQKYYVKLLHYDERLRNLSTKPFPSWPSIITPTWLGGFRGPPTSNIRTFEAQGRAGGPLQPIQAVKPRHLWWKPSPHPN</sequence>
<keyword evidence="2" id="KW-1185">Reference proteome</keyword>